<name>A0ABQ5UM69_9HYPH</name>
<evidence type="ECO:0000256" key="1">
    <source>
        <dbReference type="SAM" id="Coils"/>
    </source>
</evidence>
<dbReference type="RefSeq" id="WP_284361110.1">
    <property type="nucleotide sequence ID" value="NZ_BSNI01000001.1"/>
</dbReference>
<comment type="caution">
    <text evidence="2">The sequence shown here is derived from an EMBL/GenBank/DDBJ whole genome shotgun (WGS) entry which is preliminary data.</text>
</comment>
<keyword evidence="3" id="KW-1185">Reference proteome</keyword>
<proteinExistence type="predicted"/>
<evidence type="ECO:0000313" key="3">
    <source>
        <dbReference type="Proteomes" id="UP001161405"/>
    </source>
</evidence>
<feature type="coiled-coil region" evidence="1">
    <location>
        <begin position="20"/>
        <end position="79"/>
    </location>
</feature>
<protein>
    <recommendedName>
        <fullName evidence="4">DUF883 domain-containing protein</fullName>
    </recommendedName>
</protein>
<dbReference type="EMBL" id="BSNI01000001">
    <property type="protein sequence ID" value="GLQ15939.1"/>
    <property type="molecule type" value="Genomic_DNA"/>
</dbReference>
<evidence type="ECO:0000313" key="2">
    <source>
        <dbReference type="EMBL" id="GLQ15939.1"/>
    </source>
</evidence>
<accession>A0ABQ5UM69</accession>
<reference evidence="2" key="2">
    <citation type="submission" date="2023-01" db="EMBL/GenBank/DDBJ databases">
        <title>Draft genome sequence of Maritalea porphyrae strain NBRC 107169.</title>
        <authorList>
            <person name="Sun Q."/>
            <person name="Mori K."/>
        </authorList>
    </citation>
    <scope>NUCLEOTIDE SEQUENCE</scope>
    <source>
        <strain evidence="2">NBRC 107169</strain>
    </source>
</reference>
<reference evidence="2" key="1">
    <citation type="journal article" date="2014" name="Int. J. Syst. Evol. Microbiol.">
        <title>Complete genome of a new Firmicutes species belonging to the dominant human colonic microbiota ('Ruminococcus bicirculans') reveals two chromosomes and a selective capacity to utilize plant glucans.</title>
        <authorList>
            <consortium name="NISC Comparative Sequencing Program"/>
            <person name="Wegmann U."/>
            <person name="Louis P."/>
            <person name="Goesmann A."/>
            <person name="Henrissat B."/>
            <person name="Duncan S.H."/>
            <person name="Flint H.J."/>
        </authorList>
    </citation>
    <scope>NUCLEOTIDE SEQUENCE</scope>
    <source>
        <strain evidence="2">NBRC 107169</strain>
    </source>
</reference>
<evidence type="ECO:0008006" key="4">
    <source>
        <dbReference type="Google" id="ProtNLM"/>
    </source>
</evidence>
<sequence>MATRTSNKRSSNTKNQPDVVENLEKQIESLQSDVHALLKAVNGSDNQPGIVETAQEAIAETSQKTADEAAQELAKVENLIKEQPLKSVAIALGAGAAIALLARG</sequence>
<keyword evidence="1" id="KW-0175">Coiled coil</keyword>
<gene>
    <name evidence="2" type="ORF">GCM10007879_01880</name>
</gene>
<dbReference type="Proteomes" id="UP001161405">
    <property type="component" value="Unassembled WGS sequence"/>
</dbReference>
<organism evidence="2 3">
    <name type="scientific">Maritalea porphyrae</name>
    <dbReference type="NCBI Taxonomy" id="880732"/>
    <lineage>
        <taxon>Bacteria</taxon>
        <taxon>Pseudomonadati</taxon>
        <taxon>Pseudomonadota</taxon>
        <taxon>Alphaproteobacteria</taxon>
        <taxon>Hyphomicrobiales</taxon>
        <taxon>Devosiaceae</taxon>
        <taxon>Maritalea</taxon>
    </lineage>
</organism>